<accession>A0AAV8Z1U7</accession>
<dbReference type="Proteomes" id="UP001162162">
    <property type="component" value="Unassembled WGS sequence"/>
</dbReference>
<keyword evidence="3" id="KW-1185">Reference proteome</keyword>
<organism evidence="2 3">
    <name type="scientific">Aromia moschata</name>
    <dbReference type="NCBI Taxonomy" id="1265417"/>
    <lineage>
        <taxon>Eukaryota</taxon>
        <taxon>Metazoa</taxon>
        <taxon>Ecdysozoa</taxon>
        <taxon>Arthropoda</taxon>
        <taxon>Hexapoda</taxon>
        <taxon>Insecta</taxon>
        <taxon>Pterygota</taxon>
        <taxon>Neoptera</taxon>
        <taxon>Endopterygota</taxon>
        <taxon>Coleoptera</taxon>
        <taxon>Polyphaga</taxon>
        <taxon>Cucujiformia</taxon>
        <taxon>Chrysomeloidea</taxon>
        <taxon>Cerambycidae</taxon>
        <taxon>Cerambycinae</taxon>
        <taxon>Callichromatini</taxon>
        <taxon>Aromia</taxon>
    </lineage>
</organism>
<dbReference type="AlphaFoldDB" id="A0AAV8Z1U7"/>
<dbReference type="EMBL" id="JAPWTK010000019">
    <property type="protein sequence ID" value="KAJ8958142.1"/>
    <property type="molecule type" value="Genomic_DNA"/>
</dbReference>
<protein>
    <submittedName>
        <fullName evidence="2">Uncharacterized protein</fullName>
    </submittedName>
</protein>
<comment type="caution">
    <text evidence="2">The sequence shown here is derived from an EMBL/GenBank/DDBJ whole genome shotgun (WGS) entry which is preliminary data.</text>
</comment>
<keyword evidence="1" id="KW-0732">Signal</keyword>
<evidence type="ECO:0000313" key="3">
    <source>
        <dbReference type="Proteomes" id="UP001162162"/>
    </source>
</evidence>
<feature type="chain" id="PRO_5043451586" evidence="1">
    <location>
        <begin position="22"/>
        <end position="305"/>
    </location>
</feature>
<sequence>MCQQTWMLFLWALSLTDFAGGIVPEDAPLTLSDSHAYGRHHSISCTSFSEEEEAIRQNDKFSNPKYPYLPDDGNNIYPEDRERFPQRCSDRLENALEQIRRRQVAKQKILRLNGYSLHQQLRTAPYDMYVTDMKVRVPPSNAWVRVDRCRFNPRNSSLETRLLFNDLTISGKVNLFNELELQREPISPSPEDTCNMILRLRKAGIGFRTEPIRRERGQFNVRTDSHFVEPGFISVYAYGCEPRLRQHRRDSREEDEEMSREMEDVFLKGIRSLLTTYMQRELQPAIKETLMRNMGYTVSYGRRRK</sequence>
<gene>
    <name evidence="2" type="ORF">NQ318_006079</name>
</gene>
<feature type="signal peptide" evidence="1">
    <location>
        <begin position="1"/>
        <end position="21"/>
    </location>
</feature>
<name>A0AAV8Z1U7_9CUCU</name>
<evidence type="ECO:0000256" key="1">
    <source>
        <dbReference type="SAM" id="SignalP"/>
    </source>
</evidence>
<reference evidence="2" key="1">
    <citation type="journal article" date="2023" name="Insect Mol. Biol.">
        <title>Genome sequencing provides insights into the evolution of gene families encoding plant cell wall-degrading enzymes in longhorned beetles.</title>
        <authorList>
            <person name="Shin N.R."/>
            <person name="Okamura Y."/>
            <person name="Kirsch R."/>
            <person name="Pauchet Y."/>
        </authorList>
    </citation>
    <scope>NUCLEOTIDE SEQUENCE</scope>
    <source>
        <strain evidence="2">AMC_N1</strain>
    </source>
</reference>
<evidence type="ECO:0000313" key="2">
    <source>
        <dbReference type="EMBL" id="KAJ8958142.1"/>
    </source>
</evidence>
<proteinExistence type="predicted"/>